<name>A0ABQ2LG47_9PROT</name>
<keyword evidence="2" id="KW-1185">Reference proteome</keyword>
<gene>
    <name evidence="1" type="ORF">GCM10007972_26090</name>
</gene>
<proteinExistence type="predicted"/>
<reference evidence="2" key="1">
    <citation type="journal article" date="2019" name="Int. J. Syst. Evol. Microbiol.">
        <title>The Global Catalogue of Microorganisms (GCM) 10K type strain sequencing project: providing services to taxonomists for standard genome sequencing and annotation.</title>
        <authorList>
            <consortium name="The Broad Institute Genomics Platform"/>
            <consortium name="The Broad Institute Genome Sequencing Center for Infectious Disease"/>
            <person name="Wu L."/>
            <person name="Ma J."/>
        </authorList>
    </citation>
    <scope>NUCLEOTIDE SEQUENCE [LARGE SCALE GENOMIC DNA]</scope>
    <source>
        <strain evidence="2">JCM 17843</strain>
    </source>
</reference>
<organism evidence="1 2">
    <name type="scientific">Iodidimonas muriae</name>
    <dbReference type="NCBI Taxonomy" id="261467"/>
    <lineage>
        <taxon>Bacteria</taxon>
        <taxon>Pseudomonadati</taxon>
        <taxon>Pseudomonadota</taxon>
        <taxon>Alphaproteobacteria</taxon>
        <taxon>Iodidimonadales</taxon>
        <taxon>Iodidimonadaceae</taxon>
        <taxon>Iodidimonas</taxon>
    </lineage>
</organism>
<evidence type="ECO:0000313" key="1">
    <source>
        <dbReference type="EMBL" id="GGO16730.1"/>
    </source>
</evidence>
<dbReference type="EMBL" id="BMOV01000013">
    <property type="protein sequence ID" value="GGO16730.1"/>
    <property type="molecule type" value="Genomic_DNA"/>
</dbReference>
<dbReference type="Proteomes" id="UP000602381">
    <property type="component" value="Unassembled WGS sequence"/>
</dbReference>
<accession>A0ABQ2LG47</accession>
<sequence length="71" mass="7714">MCSGPLRDWADDLLDEKHVREDGFFDPVPICKLWGGTGLVSGAGTIGVVCFDVSSLMGRIEKHINVLNILV</sequence>
<evidence type="ECO:0000313" key="2">
    <source>
        <dbReference type="Proteomes" id="UP000602381"/>
    </source>
</evidence>
<comment type="caution">
    <text evidence="1">The sequence shown here is derived from an EMBL/GenBank/DDBJ whole genome shotgun (WGS) entry which is preliminary data.</text>
</comment>
<protein>
    <submittedName>
        <fullName evidence="1">Uncharacterized protein</fullName>
    </submittedName>
</protein>